<dbReference type="Pfam" id="PF23345">
    <property type="entry name" value="NUP160_helical"/>
    <property type="match status" value="1"/>
</dbReference>
<dbReference type="GO" id="GO:0017056">
    <property type="term" value="F:structural constituent of nuclear pore"/>
    <property type="evidence" value="ECO:0007669"/>
    <property type="project" value="TreeGrafter"/>
</dbReference>
<evidence type="ECO:0000313" key="3">
    <source>
        <dbReference type="EMBL" id="GFR47202.1"/>
    </source>
</evidence>
<name>A0AAD3DV38_9CHLO</name>
<feature type="domain" description="NUP160 helical" evidence="2">
    <location>
        <begin position="258"/>
        <end position="415"/>
    </location>
</feature>
<gene>
    <name evidence="3" type="ORF">Agub_g8882</name>
</gene>
<comment type="caution">
    <text evidence="3">The sequence shown here is derived from an EMBL/GenBank/DDBJ whole genome shotgun (WGS) entry which is preliminary data.</text>
</comment>
<reference evidence="3 4" key="1">
    <citation type="journal article" date="2021" name="Sci. Rep.">
        <title>Genome sequencing of the multicellular alga Astrephomene provides insights into convergent evolution of germ-soma differentiation.</title>
        <authorList>
            <person name="Yamashita S."/>
            <person name="Yamamoto K."/>
            <person name="Matsuzaki R."/>
            <person name="Suzuki S."/>
            <person name="Yamaguchi H."/>
            <person name="Hirooka S."/>
            <person name="Minakuchi Y."/>
            <person name="Miyagishima S."/>
            <person name="Kawachi M."/>
            <person name="Toyoda A."/>
            <person name="Nozaki H."/>
        </authorList>
    </citation>
    <scope>NUCLEOTIDE SEQUENCE [LARGE SCALE GENOMIC DNA]</scope>
    <source>
        <strain evidence="3 4">NIES-4017</strain>
    </source>
</reference>
<feature type="compositionally biased region" description="Low complexity" evidence="1">
    <location>
        <begin position="578"/>
        <end position="591"/>
    </location>
</feature>
<keyword evidence="4" id="KW-1185">Reference proteome</keyword>
<accession>A0AAD3DV38</accession>
<feature type="region of interest" description="Disordered" evidence="1">
    <location>
        <begin position="216"/>
        <end position="249"/>
    </location>
</feature>
<dbReference type="AlphaFoldDB" id="A0AAD3DV38"/>
<dbReference type="Proteomes" id="UP001054857">
    <property type="component" value="Unassembled WGS sequence"/>
</dbReference>
<dbReference type="GO" id="GO:0005643">
    <property type="term" value="C:nuclear pore"/>
    <property type="evidence" value="ECO:0007669"/>
    <property type="project" value="TreeGrafter"/>
</dbReference>
<evidence type="ECO:0000259" key="2">
    <source>
        <dbReference type="Pfam" id="PF23345"/>
    </source>
</evidence>
<proteinExistence type="predicted"/>
<feature type="non-terminal residue" evidence="3">
    <location>
        <position position="1"/>
    </location>
</feature>
<feature type="non-terminal residue" evidence="3">
    <location>
        <position position="640"/>
    </location>
</feature>
<organism evidence="3 4">
    <name type="scientific">Astrephomene gubernaculifera</name>
    <dbReference type="NCBI Taxonomy" id="47775"/>
    <lineage>
        <taxon>Eukaryota</taxon>
        <taxon>Viridiplantae</taxon>
        <taxon>Chlorophyta</taxon>
        <taxon>core chlorophytes</taxon>
        <taxon>Chlorophyceae</taxon>
        <taxon>CS clade</taxon>
        <taxon>Chlamydomonadales</taxon>
        <taxon>Astrephomenaceae</taxon>
        <taxon>Astrephomene</taxon>
    </lineage>
</organism>
<dbReference type="PANTHER" id="PTHR21286:SF0">
    <property type="entry name" value="NUCLEAR PORE COMPLEX PROTEIN NUP160"/>
    <property type="match status" value="1"/>
</dbReference>
<protein>
    <recommendedName>
        <fullName evidence="2">NUP160 helical domain-containing protein</fullName>
    </recommendedName>
</protein>
<feature type="compositionally biased region" description="Low complexity" evidence="1">
    <location>
        <begin position="216"/>
        <end position="229"/>
    </location>
</feature>
<dbReference type="InterPro" id="IPR056547">
    <property type="entry name" value="NUP160_helical"/>
</dbReference>
<evidence type="ECO:0000256" key="1">
    <source>
        <dbReference type="SAM" id="MobiDB-lite"/>
    </source>
</evidence>
<evidence type="ECO:0000313" key="4">
    <source>
        <dbReference type="Proteomes" id="UP001054857"/>
    </source>
</evidence>
<dbReference type="InterPro" id="IPR021717">
    <property type="entry name" value="Nucleoporin_Nup160"/>
</dbReference>
<sequence length="640" mass="64437">VDQELWEWLLQAFPQELSAEAQVCQQVLVPGQTCRASLRDALSYHGAQLSSAEVECAPHGALRGWMQTAVLAIQRRTPSASAPECWQTFLATYRAAWARRHPPLGLVLRRSPVQPASSSSSAASSEWLGLARGGSLLCMLRRGTAVEALQAAADAVCPLELPPHLDAVHRCAAEAGALLGPLAQEACLALLVAGVDPLERLMPRLCELWFGGPDTSGGSSAGASSTSTGGAAGGGGGSRAAALTDSAREAQQRWRQRRQQLVISMGQRLGGLSNVAAAVQSYLGLLRLLDTQSAAELAAAGAAGGGAAAPSKATSSFLVATCRQVSRAAAAAARDAALLLGLVRQQCTTLGTVSLDRTALARLEEALLPEACGLLRRSALGLWLTGTPSSQDEATDMEPALNALRHLRLGSSNAAAAAAAKRGSGGGGAAAHGATAAGTGGAAAAAAGDNGSGNSSGGGGGDVSLAGRLLPAFCGVYGASRGRRVEVLAGAEAAGLLFTLYLQYGEQPGASLAGRVLQLGYQLFQAGEYGNLAELSALAGATGSAEAGPQFLRGLGITCALALERQGTAGTSGTGPHPTAVQQQQQPAAATGGAGGSYGSTTAVAAARRAERIAEAAGCFFRAAAGLATDAGETLRNILR</sequence>
<feature type="region of interest" description="Disordered" evidence="1">
    <location>
        <begin position="568"/>
        <end position="596"/>
    </location>
</feature>
<dbReference type="PANTHER" id="PTHR21286">
    <property type="entry name" value="NUCLEAR PORE COMPLEX PROTEIN NUP160"/>
    <property type="match status" value="1"/>
</dbReference>
<dbReference type="EMBL" id="BMAR01000017">
    <property type="protein sequence ID" value="GFR47202.1"/>
    <property type="molecule type" value="Genomic_DNA"/>
</dbReference>